<evidence type="ECO:0000256" key="1">
    <source>
        <dbReference type="SAM" id="SignalP"/>
    </source>
</evidence>
<evidence type="ECO:0000313" key="2">
    <source>
        <dbReference type="EMBL" id="OQS55223.1"/>
    </source>
</evidence>
<accession>A0A1W0E7M1</accession>
<evidence type="ECO:0000313" key="3">
    <source>
        <dbReference type="Proteomes" id="UP000192758"/>
    </source>
</evidence>
<feature type="signal peptide" evidence="1">
    <location>
        <begin position="1"/>
        <end position="17"/>
    </location>
</feature>
<dbReference type="EMBL" id="MNPJ01000013">
    <property type="protein sequence ID" value="OQS55223.1"/>
    <property type="molecule type" value="Genomic_DNA"/>
</dbReference>
<feature type="chain" id="PRO_5012574079" evidence="1">
    <location>
        <begin position="18"/>
        <end position="126"/>
    </location>
</feature>
<reference evidence="2 3" key="1">
    <citation type="journal article" date="2017" name="Environ. Microbiol.">
        <title>Decay of the glycolytic pathway and adaptation to intranuclear parasitism within Enterocytozoonidae microsporidia.</title>
        <authorList>
            <person name="Wiredu Boakye D."/>
            <person name="Jaroenlak P."/>
            <person name="Prachumwat A."/>
            <person name="Williams T.A."/>
            <person name="Bateman K.S."/>
            <person name="Itsathitphaisarn O."/>
            <person name="Sritunyalucksana K."/>
            <person name="Paszkiewicz K.H."/>
            <person name="Moore K.A."/>
            <person name="Stentiford G.D."/>
            <person name="Williams B.A."/>
        </authorList>
    </citation>
    <scope>NUCLEOTIDE SEQUENCE [LARGE SCALE GENOMIC DNA]</scope>
    <source>
        <strain evidence="2 3">TH1</strain>
    </source>
</reference>
<comment type="caution">
    <text evidence="2">The sequence shown here is derived from an EMBL/GenBank/DDBJ whole genome shotgun (WGS) entry which is preliminary data.</text>
</comment>
<organism evidence="2 3">
    <name type="scientific">Ecytonucleospora hepatopenaei</name>
    <dbReference type="NCBI Taxonomy" id="646526"/>
    <lineage>
        <taxon>Eukaryota</taxon>
        <taxon>Fungi</taxon>
        <taxon>Fungi incertae sedis</taxon>
        <taxon>Microsporidia</taxon>
        <taxon>Enterocytozoonidae</taxon>
        <taxon>Ecytonucleospora</taxon>
    </lineage>
</organism>
<dbReference type="VEuPathDB" id="MicrosporidiaDB:EHP00_2510"/>
<dbReference type="AlphaFoldDB" id="A0A1W0E7M1"/>
<sequence>MVSLLQTLLIIGSKVAADLSSTKCKEILCGLDEMSIIPKTLISLLVCLPWWYFCLCQKRLSLISTIACSPPSETGFAKQCISHAVLRKSTKRSIDREEARTSKPICTCVWLSNHFQVILLYQLTIY</sequence>
<gene>
    <name evidence="2" type="ORF">EHP00_2510</name>
</gene>
<protein>
    <submittedName>
        <fullName evidence="2">Uncharacterized protein</fullName>
    </submittedName>
</protein>
<keyword evidence="1" id="KW-0732">Signal</keyword>
<dbReference type="Proteomes" id="UP000192758">
    <property type="component" value="Unassembled WGS sequence"/>
</dbReference>
<proteinExistence type="predicted"/>
<name>A0A1W0E7M1_9MICR</name>
<keyword evidence="3" id="KW-1185">Reference proteome</keyword>